<sequence>MTRPLVIAHRGHSARYPENTLEAYRAAIASGADLVETDARLSADGVVIASHDPDLVRVAGRNAAIAETSHENLKAIARSGDIQLATLTEALAAICPHRQALIDIKTKDLAIIDAVLAVTRELGVTDRVWVGAREVLQVAHATLTVPGLQVLAFLPDKANPDHYAAAGASAFRIWEGNLSGPVAERLLGRVPVWVTAGGNGTGRIVGDVDRDGLGAILAHAPQAVLLNDPDLLTGLQSRMAS</sequence>
<evidence type="ECO:0000259" key="1">
    <source>
        <dbReference type="PROSITE" id="PS51704"/>
    </source>
</evidence>
<dbReference type="EMBL" id="CP102774">
    <property type="protein sequence ID" value="UZF86749.1"/>
    <property type="molecule type" value="Genomic_DNA"/>
</dbReference>
<dbReference type="PANTHER" id="PTHR43805">
    <property type="entry name" value="GLYCEROPHOSPHORYL DIESTER PHOSPHODIESTERASE"/>
    <property type="match status" value="1"/>
</dbReference>
<feature type="domain" description="GP-PDE" evidence="1">
    <location>
        <begin position="4"/>
        <end position="241"/>
    </location>
</feature>
<dbReference type="Pfam" id="PF03009">
    <property type="entry name" value="GDPD"/>
    <property type="match status" value="1"/>
</dbReference>
<dbReference type="InterPro" id="IPR017946">
    <property type="entry name" value="PLC-like_Pdiesterase_TIM-brl"/>
</dbReference>
<gene>
    <name evidence="2" type="ORF">NWE54_23825</name>
</gene>
<protein>
    <submittedName>
        <fullName evidence="2">Cobalamin biosynthesis protein</fullName>
    </submittedName>
</protein>
<dbReference type="PANTHER" id="PTHR43805:SF1">
    <property type="entry name" value="GP-PDE DOMAIN-CONTAINING PROTEIN"/>
    <property type="match status" value="1"/>
</dbReference>
<dbReference type="PROSITE" id="PS51704">
    <property type="entry name" value="GP_PDE"/>
    <property type="match status" value="1"/>
</dbReference>
<dbReference type="AlphaFoldDB" id="A0A9E7ZMM4"/>
<dbReference type="SUPFAM" id="SSF51695">
    <property type="entry name" value="PLC-like phosphodiesterases"/>
    <property type="match status" value="1"/>
</dbReference>
<dbReference type="Gene3D" id="3.20.20.190">
    <property type="entry name" value="Phosphatidylinositol (PI) phosphodiesterase"/>
    <property type="match status" value="1"/>
</dbReference>
<dbReference type="GO" id="GO:0006629">
    <property type="term" value="P:lipid metabolic process"/>
    <property type="evidence" value="ECO:0007669"/>
    <property type="project" value="InterPro"/>
</dbReference>
<accession>A0A9E7ZMM4</accession>
<proteinExistence type="predicted"/>
<name>A0A9E7ZMM4_9HYPH</name>
<dbReference type="InterPro" id="IPR030395">
    <property type="entry name" value="GP_PDE_dom"/>
</dbReference>
<organism evidence="2">
    <name type="scientific">Bosea sp. NBC_00436</name>
    <dbReference type="NCBI Taxonomy" id="2969620"/>
    <lineage>
        <taxon>Bacteria</taxon>
        <taxon>Pseudomonadati</taxon>
        <taxon>Pseudomonadota</taxon>
        <taxon>Alphaproteobacteria</taxon>
        <taxon>Hyphomicrobiales</taxon>
        <taxon>Boseaceae</taxon>
        <taxon>Bosea</taxon>
    </lineage>
</organism>
<reference evidence="2" key="1">
    <citation type="submission" date="2022-08" db="EMBL/GenBank/DDBJ databases">
        <title>Complete Genome Sequences of 2 Bosea sp. soil isolates.</title>
        <authorList>
            <person name="Alvarez Arevalo M."/>
            <person name="Sterndorff E.B."/>
            <person name="Faurdal D."/>
            <person name="Joergensen T.S."/>
            <person name="Weber T."/>
        </authorList>
    </citation>
    <scope>NUCLEOTIDE SEQUENCE</scope>
    <source>
        <strain evidence="2">NBC_00436</strain>
    </source>
</reference>
<dbReference type="GO" id="GO:0008081">
    <property type="term" value="F:phosphoric diester hydrolase activity"/>
    <property type="evidence" value="ECO:0007669"/>
    <property type="project" value="InterPro"/>
</dbReference>
<evidence type="ECO:0000313" key="2">
    <source>
        <dbReference type="EMBL" id="UZF86749.1"/>
    </source>
</evidence>